<proteinExistence type="predicted"/>
<protein>
    <submittedName>
        <fullName evidence="2">Putative secreted protein</fullName>
    </submittedName>
</protein>
<evidence type="ECO:0000256" key="1">
    <source>
        <dbReference type="SAM" id="SignalP"/>
    </source>
</evidence>
<feature type="chain" id="PRO_5025522352" evidence="1">
    <location>
        <begin position="27"/>
        <end position="130"/>
    </location>
</feature>
<reference evidence="2" key="1">
    <citation type="submission" date="2019-12" db="EMBL/GenBank/DDBJ databases">
        <title>An insight into the sialome of adult female Ixodes ricinus ticks feeding for 6 days.</title>
        <authorList>
            <person name="Perner J."/>
            <person name="Ribeiro J.M.C."/>
        </authorList>
    </citation>
    <scope>NUCLEOTIDE SEQUENCE</scope>
    <source>
        <strain evidence="2">Semi-engorged</strain>
        <tissue evidence="2">Salivary glands</tissue>
    </source>
</reference>
<name>A0A6B0URA0_IXORI</name>
<organism evidence="2">
    <name type="scientific">Ixodes ricinus</name>
    <name type="common">Common tick</name>
    <name type="synonym">Acarus ricinus</name>
    <dbReference type="NCBI Taxonomy" id="34613"/>
    <lineage>
        <taxon>Eukaryota</taxon>
        <taxon>Metazoa</taxon>
        <taxon>Ecdysozoa</taxon>
        <taxon>Arthropoda</taxon>
        <taxon>Chelicerata</taxon>
        <taxon>Arachnida</taxon>
        <taxon>Acari</taxon>
        <taxon>Parasitiformes</taxon>
        <taxon>Ixodida</taxon>
        <taxon>Ixodoidea</taxon>
        <taxon>Ixodidae</taxon>
        <taxon>Ixodinae</taxon>
        <taxon>Ixodes</taxon>
    </lineage>
</organism>
<accession>A0A6B0URA0</accession>
<feature type="signal peptide" evidence="1">
    <location>
        <begin position="1"/>
        <end position="26"/>
    </location>
</feature>
<dbReference type="EMBL" id="GIFC01010150">
    <property type="protein sequence ID" value="MXU92233.1"/>
    <property type="molecule type" value="Transcribed_RNA"/>
</dbReference>
<dbReference type="AlphaFoldDB" id="A0A6B0URA0"/>
<keyword evidence="1" id="KW-0732">Signal</keyword>
<evidence type="ECO:0000313" key="2">
    <source>
        <dbReference type="EMBL" id="MXU92233.1"/>
    </source>
</evidence>
<sequence>MSRASVFLRCMLKLLCVALLQPSNVGLVPSAPFLVLDRGCKESSPQALCWANAELATGCSWRVPTTQLVETGSQSGPADASRVSERVSFDSHCSLLSLEKNGIRSDEFANVGGKPVSLHERSDTSALSLM</sequence>